<evidence type="ECO:0000313" key="1">
    <source>
        <dbReference type="EMBL" id="ABZ07847.1"/>
    </source>
</evidence>
<accession>B3T5I8</accession>
<gene>
    <name evidence="1" type="ORF">ALOHA_HF4000ANIW141J13ctg1g16</name>
</gene>
<sequence>MFEEKRKDLIITFTNRMNEKKICQNQKFHKKDHILCKLKLERNIMYACVENPKISHCVTVLMRAQALDQEFSKLLKQDSSRFADANTAKMKPESVTELTAHYS</sequence>
<organism evidence="1">
    <name type="scientific">uncultured marine crenarchaeote HF4000_ANIW141J13</name>
    <dbReference type="NCBI Taxonomy" id="455577"/>
    <lineage>
        <taxon>Archaea</taxon>
        <taxon>Nitrososphaerota</taxon>
        <taxon>Nitrososphaeria</taxon>
        <taxon>Nitrosopumilales</taxon>
        <taxon>environmental samples</taxon>
    </lineage>
</organism>
<reference evidence="1" key="1">
    <citation type="journal article" date="2008" name="ISME J.">
        <title>Genomic patterns of recombination, clonal divergence and environment in marine microbial populations.</title>
        <authorList>
            <person name="Konstantinidis K.T."/>
            <person name="Delong E.F."/>
        </authorList>
    </citation>
    <scope>NUCLEOTIDE SEQUENCE</scope>
</reference>
<dbReference type="EMBL" id="EU016611">
    <property type="protein sequence ID" value="ABZ07847.1"/>
    <property type="molecule type" value="Genomic_DNA"/>
</dbReference>
<protein>
    <submittedName>
        <fullName evidence="1">Uncharacterized protein</fullName>
    </submittedName>
</protein>
<proteinExistence type="predicted"/>
<name>B3T5I8_9ARCH</name>
<dbReference type="AlphaFoldDB" id="B3T5I8"/>